<reference evidence="1 2" key="2">
    <citation type="journal article" date="2022" name="Mol. Ecol. Resour.">
        <title>The genomes of chicory, endive, great burdock and yacon provide insights into Asteraceae paleo-polyploidization history and plant inulin production.</title>
        <authorList>
            <person name="Fan W."/>
            <person name="Wang S."/>
            <person name="Wang H."/>
            <person name="Wang A."/>
            <person name="Jiang F."/>
            <person name="Liu H."/>
            <person name="Zhao H."/>
            <person name="Xu D."/>
            <person name="Zhang Y."/>
        </authorList>
    </citation>
    <scope>NUCLEOTIDE SEQUENCE [LARGE SCALE GENOMIC DNA]</scope>
    <source>
        <strain evidence="2">cv. Niubang</strain>
    </source>
</reference>
<sequence length="110" mass="11945">MLWFVNEFGFITPNDGGEELFVHRSSITADGFHSLGDGETVEYVIENGSLGHTKVADDTGLEAHVHRSIRGGDAVSGDGGFSDLTEIRGRRFSGWLNIRATKSSVSDAFR</sequence>
<keyword evidence="2" id="KW-1185">Reference proteome</keyword>
<protein>
    <submittedName>
        <fullName evidence="1">Uncharacterized protein</fullName>
    </submittedName>
</protein>
<dbReference type="Proteomes" id="UP001055879">
    <property type="component" value="Linkage Group LG18"/>
</dbReference>
<evidence type="ECO:0000313" key="1">
    <source>
        <dbReference type="EMBL" id="KAI3665183.1"/>
    </source>
</evidence>
<comment type="caution">
    <text evidence="1">The sequence shown here is derived from an EMBL/GenBank/DDBJ whole genome shotgun (WGS) entry which is preliminary data.</text>
</comment>
<proteinExistence type="predicted"/>
<name>A0ACB8XEM5_ARCLA</name>
<evidence type="ECO:0000313" key="2">
    <source>
        <dbReference type="Proteomes" id="UP001055879"/>
    </source>
</evidence>
<reference evidence="2" key="1">
    <citation type="journal article" date="2022" name="Mol. Ecol. Resour.">
        <title>The genomes of chicory, endive, great burdock and yacon provide insights into Asteraceae palaeo-polyploidization history and plant inulin production.</title>
        <authorList>
            <person name="Fan W."/>
            <person name="Wang S."/>
            <person name="Wang H."/>
            <person name="Wang A."/>
            <person name="Jiang F."/>
            <person name="Liu H."/>
            <person name="Zhao H."/>
            <person name="Xu D."/>
            <person name="Zhang Y."/>
        </authorList>
    </citation>
    <scope>NUCLEOTIDE SEQUENCE [LARGE SCALE GENOMIC DNA]</scope>
    <source>
        <strain evidence="2">cv. Niubang</strain>
    </source>
</reference>
<accession>A0ACB8XEM5</accession>
<dbReference type="EMBL" id="CM042064">
    <property type="protein sequence ID" value="KAI3665183.1"/>
    <property type="molecule type" value="Genomic_DNA"/>
</dbReference>
<organism evidence="1 2">
    <name type="scientific">Arctium lappa</name>
    <name type="common">Greater burdock</name>
    <name type="synonym">Lappa major</name>
    <dbReference type="NCBI Taxonomy" id="4217"/>
    <lineage>
        <taxon>Eukaryota</taxon>
        <taxon>Viridiplantae</taxon>
        <taxon>Streptophyta</taxon>
        <taxon>Embryophyta</taxon>
        <taxon>Tracheophyta</taxon>
        <taxon>Spermatophyta</taxon>
        <taxon>Magnoliopsida</taxon>
        <taxon>eudicotyledons</taxon>
        <taxon>Gunneridae</taxon>
        <taxon>Pentapetalae</taxon>
        <taxon>asterids</taxon>
        <taxon>campanulids</taxon>
        <taxon>Asterales</taxon>
        <taxon>Asteraceae</taxon>
        <taxon>Carduoideae</taxon>
        <taxon>Cardueae</taxon>
        <taxon>Arctiinae</taxon>
        <taxon>Arctium</taxon>
    </lineage>
</organism>
<gene>
    <name evidence="1" type="ORF">L6452_43806</name>
</gene>